<name>A0ABN7RSP1_OIKDI</name>
<organism evidence="1 2">
    <name type="scientific">Oikopleura dioica</name>
    <name type="common">Tunicate</name>
    <dbReference type="NCBI Taxonomy" id="34765"/>
    <lineage>
        <taxon>Eukaryota</taxon>
        <taxon>Metazoa</taxon>
        <taxon>Chordata</taxon>
        <taxon>Tunicata</taxon>
        <taxon>Appendicularia</taxon>
        <taxon>Copelata</taxon>
        <taxon>Oikopleuridae</taxon>
        <taxon>Oikopleura</taxon>
    </lineage>
</organism>
<gene>
    <name evidence="1" type="ORF">OKIOD_LOCUS2398</name>
</gene>
<dbReference type="Proteomes" id="UP001158576">
    <property type="component" value="Chromosome PAR"/>
</dbReference>
<sequence length="117" mass="14125">MECTNKRKAEMRMDKGLPPLNPYYCRNFMHKDCFFSSIYWASMRRHYESKHPETPLTLPPLKMRHACECGKTFLEPNRLQEHMKSQKHMYQPDKNKVPYENDDSVTHWQDLVDMEEA</sequence>
<protein>
    <submittedName>
        <fullName evidence="1">Oidioi.mRNA.OKI2018_I69.PAR.g10840.t1.cds</fullName>
    </submittedName>
</protein>
<keyword evidence="2" id="KW-1185">Reference proteome</keyword>
<dbReference type="SUPFAM" id="SSF57667">
    <property type="entry name" value="beta-beta-alpha zinc fingers"/>
    <property type="match status" value="1"/>
</dbReference>
<evidence type="ECO:0000313" key="2">
    <source>
        <dbReference type="Proteomes" id="UP001158576"/>
    </source>
</evidence>
<proteinExistence type="predicted"/>
<evidence type="ECO:0000313" key="1">
    <source>
        <dbReference type="EMBL" id="CAG5085210.1"/>
    </source>
</evidence>
<dbReference type="InterPro" id="IPR036236">
    <property type="entry name" value="Znf_C2H2_sf"/>
</dbReference>
<accession>A0ABN7RSP1</accession>
<dbReference type="EMBL" id="OU015568">
    <property type="protein sequence ID" value="CAG5085210.1"/>
    <property type="molecule type" value="Genomic_DNA"/>
</dbReference>
<reference evidence="1 2" key="1">
    <citation type="submission" date="2021-04" db="EMBL/GenBank/DDBJ databases">
        <authorList>
            <person name="Bliznina A."/>
        </authorList>
    </citation>
    <scope>NUCLEOTIDE SEQUENCE [LARGE SCALE GENOMIC DNA]</scope>
</reference>